<comment type="subunit">
    <text evidence="8">Monomer.</text>
</comment>
<dbReference type="OrthoDB" id="9809920at2"/>
<evidence type="ECO:0000256" key="7">
    <source>
        <dbReference type="ARBA" id="ARBA00044633"/>
    </source>
</evidence>
<dbReference type="CDD" id="cd01556">
    <property type="entry name" value="EPSP_synthase"/>
    <property type="match status" value="1"/>
</dbReference>
<feature type="binding site" evidence="8">
    <location>
        <position position="345"/>
    </location>
    <ligand>
        <name>3-phosphoshikimate</name>
        <dbReference type="ChEBI" id="CHEBI:145989"/>
    </ligand>
</feature>
<dbReference type="RefSeq" id="WP_104096449.1">
    <property type="nucleotide sequence ID" value="NZ_JACHBP010000001.1"/>
</dbReference>
<evidence type="ECO:0000313" key="11">
    <source>
        <dbReference type="Proteomes" id="UP000298488"/>
    </source>
</evidence>
<dbReference type="EC" id="2.5.1.19" evidence="8"/>
<dbReference type="PIRSF" id="PIRSF000505">
    <property type="entry name" value="EPSPS"/>
    <property type="match status" value="1"/>
</dbReference>
<dbReference type="HAMAP" id="MF_00210">
    <property type="entry name" value="EPSP_synth"/>
    <property type="match status" value="1"/>
</dbReference>
<feature type="active site" description="Proton acceptor" evidence="8">
    <location>
        <position position="345"/>
    </location>
</feature>
<dbReference type="FunFam" id="3.65.10.10:FF:000010">
    <property type="entry name" value="3-phosphoshikimate 1-carboxyvinyltransferase"/>
    <property type="match status" value="1"/>
</dbReference>
<keyword evidence="6 8" id="KW-0057">Aromatic amino acid biosynthesis</keyword>
<feature type="binding site" evidence="8">
    <location>
        <position position="197"/>
    </location>
    <ligand>
        <name>phosphoenolpyruvate</name>
        <dbReference type="ChEBI" id="CHEBI:58702"/>
    </ligand>
</feature>
<sequence length="470" mass="48585">MLVSRYSKPEFNPYENDDLVLEDPVGPWRAPRAEGPLASSLAVPGSKSLTNRELVLSALASGPSLLRSPLHSRDTAIMADALRELGTIIDEVPGDGGFGPDWRVTPQELTGGSSIDCGLAGTVMRFVPMIAALALGPVAFDGDPAARKRPMRATIDALRALGVDVTDDGRGTLPFSLYGTGSVEGGPIEVDASSSSQFISALLLVAARFTHGLELRHTGSVLPSLPHIEMTMEVLSARGVEVRHPEPGIWSVAAGAIAARDVDIEPDLSNAAPFLAAALVAGGTVTIDGWPAATTQVGDRLPDLLAAFGATTHRSASSLTIDGGLGALGGGTLSGARLDLGECGELAPALVALAALADGPSTFTGIGHLRGHETDRLAALTTELNALGGSVTELEDGLAIEPKPLHGGVWHSYEDHRMATAGAIIGLAVDDIDIEDIGTTAKTLPEFPALWHNLVHPRAASVDPFSIGIL</sequence>
<evidence type="ECO:0000256" key="3">
    <source>
        <dbReference type="ARBA" id="ARBA00022490"/>
    </source>
</evidence>
<comment type="subcellular location">
    <subcellularLocation>
        <location evidence="8">Cytoplasm</location>
    </subcellularLocation>
</comment>
<dbReference type="GO" id="GO:0009073">
    <property type="term" value="P:aromatic amino acid family biosynthetic process"/>
    <property type="evidence" value="ECO:0007669"/>
    <property type="project" value="UniProtKB-KW"/>
</dbReference>
<comment type="caution">
    <text evidence="8">Lacks conserved residue(s) required for the propagation of feature annotation.</text>
</comment>
<comment type="pathway">
    <text evidence="1 8">Metabolic intermediate biosynthesis; chorismate biosynthesis; chorismate from D-erythrose 4-phosphate and phosphoenolpyruvate: step 6/7.</text>
</comment>
<feature type="binding site" evidence="8">
    <location>
        <position position="417"/>
    </location>
    <ligand>
        <name>phosphoenolpyruvate</name>
        <dbReference type="ChEBI" id="CHEBI:58702"/>
    </ligand>
</feature>
<evidence type="ECO:0000256" key="8">
    <source>
        <dbReference type="HAMAP-Rule" id="MF_00210"/>
    </source>
</evidence>
<evidence type="ECO:0000256" key="6">
    <source>
        <dbReference type="ARBA" id="ARBA00023141"/>
    </source>
</evidence>
<reference evidence="10 11" key="1">
    <citation type="submission" date="2019-03" db="EMBL/GenBank/DDBJ databases">
        <title>Genomics of glacier-inhabiting Cryobacterium strains.</title>
        <authorList>
            <person name="Liu Q."/>
            <person name="Xin Y.-H."/>
        </authorList>
    </citation>
    <scope>NUCLEOTIDE SEQUENCE [LARGE SCALE GENOMIC DNA]</scope>
    <source>
        <strain evidence="10 11">CGMCC 1.10440</strain>
    </source>
</reference>
<comment type="catalytic activity">
    <reaction evidence="7">
        <text>3-phosphoshikimate + phosphoenolpyruvate = 5-O-(1-carboxyvinyl)-3-phosphoshikimate + phosphate</text>
        <dbReference type="Rhea" id="RHEA:21256"/>
        <dbReference type="ChEBI" id="CHEBI:43474"/>
        <dbReference type="ChEBI" id="CHEBI:57701"/>
        <dbReference type="ChEBI" id="CHEBI:58702"/>
        <dbReference type="ChEBI" id="CHEBI:145989"/>
        <dbReference type="EC" id="2.5.1.19"/>
    </reaction>
    <physiologicalReaction direction="left-to-right" evidence="7">
        <dbReference type="Rhea" id="RHEA:21257"/>
    </physiologicalReaction>
</comment>
<dbReference type="PANTHER" id="PTHR21090:SF5">
    <property type="entry name" value="PENTAFUNCTIONAL AROM POLYPEPTIDE"/>
    <property type="match status" value="1"/>
</dbReference>
<dbReference type="Proteomes" id="UP000298488">
    <property type="component" value="Unassembled WGS sequence"/>
</dbReference>
<feature type="binding site" evidence="8">
    <location>
        <position position="197"/>
    </location>
    <ligand>
        <name>3-phosphoshikimate</name>
        <dbReference type="ChEBI" id="CHEBI:145989"/>
    </ligand>
</feature>
<comment type="similarity">
    <text evidence="2 8">Belongs to the EPSP synthase family.</text>
</comment>
<dbReference type="PROSITE" id="PS00885">
    <property type="entry name" value="EPSP_SYNTHASE_2"/>
    <property type="match status" value="1"/>
</dbReference>
<evidence type="ECO:0000256" key="5">
    <source>
        <dbReference type="ARBA" id="ARBA00022679"/>
    </source>
</evidence>
<dbReference type="NCBIfam" id="TIGR01356">
    <property type="entry name" value="aroA"/>
    <property type="match status" value="1"/>
</dbReference>
<keyword evidence="3 8" id="KW-0963">Cytoplasm</keyword>
<dbReference type="InterPro" id="IPR013792">
    <property type="entry name" value="RNA3'P_cycl/enolpyr_Trfase_a/b"/>
</dbReference>
<keyword evidence="11" id="KW-1185">Reference proteome</keyword>
<accession>A0A4R8VFI5</accession>
<dbReference type="InterPro" id="IPR001986">
    <property type="entry name" value="Enolpyruvate_Tfrase_dom"/>
</dbReference>
<dbReference type="GO" id="GO:0005737">
    <property type="term" value="C:cytoplasm"/>
    <property type="evidence" value="ECO:0007669"/>
    <property type="project" value="UniProtKB-SubCell"/>
</dbReference>
<feature type="binding site" evidence="8">
    <location>
        <position position="195"/>
    </location>
    <ligand>
        <name>3-phosphoshikimate</name>
        <dbReference type="ChEBI" id="CHEBI:145989"/>
    </ligand>
</feature>
<gene>
    <name evidence="8 10" type="primary">aroA</name>
    <name evidence="10" type="ORF">E3N84_11485</name>
</gene>
<feature type="binding site" evidence="8">
    <location>
        <position position="372"/>
    </location>
    <ligand>
        <name>3-phosphoshikimate</name>
        <dbReference type="ChEBI" id="CHEBI:145989"/>
    </ligand>
</feature>
<keyword evidence="5 8" id="KW-0808">Transferase</keyword>
<name>A0A4R8VFI5_9MICO</name>
<feature type="binding site" evidence="8">
    <location>
        <position position="196"/>
    </location>
    <ligand>
        <name>3-phosphoshikimate</name>
        <dbReference type="ChEBI" id="CHEBI:145989"/>
    </ligand>
</feature>
<comment type="function">
    <text evidence="8">Catalyzes the transfer of the enolpyruvyl moiety of phosphoenolpyruvate (PEP) to the 5-hydroxyl of shikimate-3-phosphate (S3P) to produce enolpyruvyl shikimate-3-phosphate and inorganic phosphate.</text>
</comment>
<dbReference type="EMBL" id="SOFI01000003">
    <property type="protein sequence ID" value="TFB80597.1"/>
    <property type="molecule type" value="Genomic_DNA"/>
</dbReference>
<dbReference type="Gene3D" id="3.65.10.10">
    <property type="entry name" value="Enolpyruvate transferase domain"/>
    <property type="match status" value="2"/>
</dbReference>
<feature type="binding site" evidence="8">
    <location>
        <position position="47"/>
    </location>
    <ligand>
        <name>3-phosphoshikimate</name>
        <dbReference type="ChEBI" id="CHEBI:145989"/>
    </ligand>
</feature>
<dbReference type="GO" id="GO:0009423">
    <property type="term" value="P:chorismate biosynthetic process"/>
    <property type="evidence" value="ECO:0007669"/>
    <property type="project" value="UniProtKB-UniRule"/>
</dbReference>
<dbReference type="SUPFAM" id="SSF55205">
    <property type="entry name" value="EPT/RTPC-like"/>
    <property type="match status" value="1"/>
</dbReference>
<dbReference type="InterPro" id="IPR023193">
    <property type="entry name" value="EPSP_synthase_CS"/>
</dbReference>
<dbReference type="GO" id="GO:0008652">
    <property type="term" value="P:amino acid biosynthetic process"/>
    <property type="evidence" value="ECO:0007669"/>
    <property type="project" value="UniProtKB-KW"/>
</dbReference>
<evidence type="ECO:0000256" key="2">
    <source>
        <dbReference type="ARBA" id="ARBA00009948"/>
    </source>
</evidence>
<dbReference type="GO" id="GO:0003866">
    <property type="term" value="F:3-phosphoshikimate 1-carboxyvinyltransferase activity"/>
    <property type="evidence" value="ECO:0007669"/>
    <property type="project" value="UniProtKB-UniRule"/>
</dbReference>
<feature type="binding site" evidence="8">
    <location>
        <position position="47"/>
    </location>
    <ligand>
        <name>phosphoenolpyruvate</name>
        <dbReference type="ChEBI" id="CHEBI:58702"/>
    </ligand>
</feature>
<feature type="binding site" evidence="8">
    <location>
        <position position="149"/>
    </location>
    <ligand>
        <name>phosphoenolpyruvate</name>
        <dbReference type="ChEBI" id="CHEBI:58702"/>
    </ligand>
</feature>
<feature type="binding site" evidence="8">
    <location>
        <position position="224"/>
    </location>
    <ligand>
        <name>3-phosphoshikimate</name>
        <dbReference type="ChEBI" id="CHEBI:145989"/>
    </ligand>
</feature>
<feature type="binding site" evidence="8">
    <location>
        <position position="48"/>
    </location>
    <ligand>
        <name>3-phosphoshikimate</name>
        <dbReference type="ChEBI" id="CHEBI:145989"/>
    </ligand>
</feature>
<evidence type="ECO:0000313" key="10">
    <source>
        <dbReference type="EMBL" id="TFB80597.1"/>
    </source>
</evidence>
<feature type="domain" description="Enolpyruvate transferase" evidence="9">
    <location>
        <begin position="33"/>
        <end position="448"/>
    </location>
</feature>
<dbReference type="InterPro" id="IPR036968">
    <property type="entry name" value="Enolpyruvate_Tfrase_sf"/>
</dbReference>
<keyword evidence="4 8" id="KW-0028">Amino-acid biosynthesis</keyword>
<dbReference type="UniPathway" id="UPA00053">
    <property type="reaction ID" value="UER00089"/>
</dbReference>
<organism evidence="10 11">
    <name type="scientific">Terrimesophilobacter mesophilus</name>
    <dbReference type="NCBI Taxonomy" id="433647"/>
    <lineage>
        <taxon>Bacteria</taxon>
        <taxon>Bacillati</taxon>
        <taxon>Actinomycetota</taxon>
        <taxon>Actinomycetes</taxon>
        <taxon>Micrococcales</taxon>
        <taxon>Microbacteriaceae</taxon>
        <taxon>Terrimesophilobacter</taxon>
    </lineage>
</organism>
<dbReference type="Pfam" id="PF00275">
    <property type="entry name" value="EPSP_synthase"/>
    <property type="match status" value="1"/>
</dbReference>
<dbReference type="PANTHER" id="PTHR21090">
    <property type="entry name" value="AROM/DEHYDROQUINATE SYNTHASE"/>
    <property type="match status" value="1"/>
</dbReference>
<dbReference type="AlphaFoldDB" id="A0A4R8VFI5"/>
<protein>
    <recommendedName>
        <fullName evidence="8">3-phosphoshikimate 1-carboxyvinyltransferase</fullName>
        <ecNumber evidence="8">2.5.1.19</ecNumber>
    </recommendedName>
    <alternativeName>
        <fullName evidence="8">5-enolpyruvylshikimate-3-phosphate synthase</fullName>
        <shortName evidence="8">EPSP synthase</shortName>
        <shortName evidence="8">EPSPS</shortName>
    </alternativeName>
</protein>
<feature type="binding site" evidence="8">
    <location>
        <position position="121"/>
    </location>
    <ligand>
        <name>phosphoenolpyruvate</name>
        <dbReference type="ChEBI" id="CHEBI:58702"/>
    </ligand>
</feature>
<evidence type="ECO:0000256" key="4">
    <source>
        <dbReference type="ARBA" id="ARBA00022605"/>
    </source>
</evidence>
<evidence type="ECO:0000256" key="1">
    <source>
        <dbReference type="ARBA" id="ARBA00004811"/>
    </source>
</evidence>
<feature type="binding site" evidence="8">
    <location>
        <position position="442"/>
    </location>
    <ligand>
        <name>phosphoenolpyruvate</name>
        <dbReference type="ChEBI" id="CHEBI:58702"/>
    </ligand>
</feature>
<dbReference type="InterPro" id="IPR006264">
    <property type="entry name" value="EPSP_synthase"/>
</dbReference>
<proteinExistence type="inferred from homology"/>
<feature type="binding site" evidence="8">
    <location>
        <position position="376"/>
    </location>
    <ligand>
        <name>phosphoenolpyruvate</name>
        <dbReference type="ChEBI" id="CHEBI:58702"/>
    </ligand>
</feature>
<dbReference type="FunFam" id="3.65.10.10:FF:000011">
    <property type="entry name" value="3-phosphoshikimate 1-carboxyvinyltransferase"/>
    <property type="match status" value="1"/>
</dbReference>
<feature type="binding site" evidence="8">
    <location>
        <position position="52"/>
    </location>
    <ligand>
        <name>3-phosphoshikimate</name>
        <dbReference type="ChEBI" id="CHEBI:145989"/>
    </ligand>
</feature>
<comment type="caution">
    <text evidence="10">The sequence shown here is derived from an EMBL/GenBank/DDBJ whole genome shotgun (WGS) entry which is preliminary data.</text>
</comment>
<evidence type="ECO:0000259" key="9">
    <source>
        <dbReference type="Pfam" id="PF00275"/>
    </source>
</evidence>